<dbReference type="GeneID" id="83625353"/>
<reference evidence="3" key="2">
    <citation type="submission" date="2017-06" db="EMBL/GenBank/DDBJ databases">
        <authorList>
            <person name="Laurent S."/>
        </authorList>
    </citation>
    <scope>NUCLEOTIDE SEQUENCE [LARGE SCALE GENOMIC DNA]</scope>
</reference>
<dbReference type="EMBL" id="FXUV01000010">
    <property type="protein sequence ID" value="SMQ11852.1"/>
    <property type="molecule type" value="Genomic_DNA"/>
</dbReference>
<dbReference type="Pfam" id="PF05930">
    <property type="entry name" value="Phage_AlpA"/>
    <property type="match status" value="1"/>
</dbReference>
<reference evidence="1" key="1">
    <citation type="submission" date="2017-05" db="EMBL/GenBank/DDBJ databases">
        <authorList>
            <person name="Song R."/>
            <person name="Chenine A.L."/>
            <person name="Ruprecht R.M."/>
        </authorList>
    </citation>
    <scope>NUCLEOTIDE SEQUENCE</scope>
    <source>
        <strain evidence="1">Kingella_eburonensis</strain>
    </source>
</reference>
<keyword evidence="3" id="KW-1185">Reference proteome</keyword>
<dbReference type="Gene3D" id="1.10.238.160">
    <property type="match status" value="1"/>
</dbReference>
<gene>
    <name evidence="2" type="ORF">KEBURONENSIS_00735</name>
    <name evidence="1" type="ORF">KEBURONENSIS_00856</name>
</gene>
<name>A0A238T8U8_9NEIS</name>
<dbReference type="InterPro" id="IPR052931">
    <property type="entry name" value="Prophage_regulatory_activator"/>
</dbReference>
<dbReference type="PANTHER" id="PTHR36154:SF1">
    <property type="entry name" value="DNA-BINDING TRANSCRIPTIONAL ACTIVATOR ALPA"/>
    <property type="match status" value="1"/>
</dbReference>
<reference evidence="2" key="3">
    <citation type="submission" date="2017-06" db="EMBL/GenBank/DDBJ databases">
        <authorList>
            <person name="Kim H.J."/>
            <person name="Triplett B.A."/>
        </authorList>
    </citation>
    <scope>NUCLEOTIDE SEQUENCE [LARGE SCALE GENOMIC DNA]</scope>
    <source>
        <strain evidence="2">Kingella_eburonensis</strain>
    </source>
</reference>
<dbReference type="EMBL" id="FXUV02000002">
    <property type="protein sequence ID" value="SNB53937.1"/>
    <property type="molecule type" value="Genomic_DNA"/>
</dbReference>
<sequence length="57" mass="6808">MEERLLNIKEVREKTSLSQATIYRKIRLNKFPKPVKLSESCSRWKNSEIEQWIASLT</sequence>
<dbReference type="InterPro" id="IPR010260">
    <property type="entry name" value="AlpA"/>
</dbReference>
<dbReference type="PANTHER" id="PTHR36154">
    <property type="entry name" value="DNA-BINDING TRANSCRIPTIONAL ACTIVATOR ALPA"/>
    <property type="match status" value="1"/>
</dbReference>
<dbReference type="OrthoDB" id="9182156at2"/>
<dbReference type="Proteomes" id="UP000215450">
    <property type="component" value="Unassembled WGS sequence"/>
</dbReference>
<dbReference type="STRING" id="1522312.GCA_900177895_01260"/>
<evidence type="ECO:0000313" key="2">
    <source>
        <dbReference type="EMBL" id="SNB53937.1"/>
    </source>
</evidence>
<organism evidence="2 3">
    <name type="scientific">Kingella negevensis</name>
    <dbReference type="NCBI Taxonomy" id="1522312"/>
    <lineage>
        <taxon>Bacteria</taxon>
        <taxon>Pseudomonadati</taxon>
        <taxon>Pseudomonadota</taxon>
        <taxon>Betaproteobacteria</taxon>
        <taxon>Neisseriales</taxon>
        <taxon>Neisseriaceae</taxon>
        <taxon>Kingella</taxon>
    </lineage>
</organism>
<evidence type="ECO:0000313" key="1">
    <source>
        <dbReference type="EMBL" id="SMQ11852.1"/>
    </source>
</evidence>
<dbReference type="AlphaFoldDB" id="A0A238T8U8"/>
<protein>
    <submittedName>
        <fullName evidence="2">Prophage CP4-57 regulatory protein (AlpA)</fullName>
    </submittedName>
</protein>
<accession>A0A238T8U8</accession>
<proteinExistence type="predicted"/>
<evidence type="ECO:0000313" key="3">
    <source>
        <dbReference type="Proteomes" id="UP000215450"/>
    </source>
</evidence>
<dbReference type="RefSeq" id="WP_081906857.1">
    <property type="nucleotide sequence ID" value="NZ_CCNJ01000031.1"/>
</dbReference>